<dbReference type="PRINTS" id="PR00039">
    <property type="entry name" value="HTHLYSR"/>
</dbReference>
<dbReference type="CDD" id="cd05466">
    <property type="entry name" value="PBP2_LTTR_substrate"/>
    <property type="match status" value="1"/>
</dbReference>
<dbReference type="PROSITE" id="PS50931">
    <property type="entry name" value="HTH_LYSR"/>
    <property type="match status" value="1"/>
</dbReference>
<evidence type="ECO:0000313" key="7">
    <source>
        <dbReference type="Proteomes" id="UP000184342"/>
    </source>
</evidence>
<reference evidence="6 7" key="1">
    <citation type="submission" date="2016-11" db="EMBL/GenBank/DDBJ databases">
        <authorList>
            <person name="Jaros S."/>
            <person name="Januszkiewicz K."/>
            <person name="Wedrychowicz H."/>
        </authorList>
    </citation>
    <scope>NUCLEOTIDE SEQUENCE [LARGE SCALE GENOMIC DNA]</scope>
    <source>
        <strain evidence="6 7">DSM 15970</strain>
    </source>
</reference>
<dbReference type="Gene3D" id="1.10.10.10">
    <property type="entry name" value="Winged helix-like DNA-binding domain superfamily/Winged helix DNA-binding domain"/>
    <property type="match status" value="1"/>
</dbReference>
<keyword evidence="4" id="KW-0804">Transcription</keyword>
<dbReference type="Proteomes" id="UP000184342">
    <property type="component" value="Unassembled WGS sequence"/>
</dbReference>
<dbReference type="Pfam" id="PF00126">
    <property type="entry name" value="HTH_1"/>
    <property type="match status" value="1"/>
</dbReference>
<evidence type="ECO:0000256" key="1">
    <source>
        <dbReference type="ARBA" id="ARBA00009437"/>
    </source>
</evidence>
<dbReference type="GO" id="GO:0032993">
    <property type="term" value="C:protein-DNA complex"/>
    <property type="evidence" value="ECO:0007669"/>
    <property type="project" value="TreeGrafter"/>
</dbReference>
<dbReference type="InterPro" id="IPR036388">
    <property type="entry name" value="WH-like_DNA-bd_sf"/>
</dbReference>
<evidence type="ECO:0000256" key="2">
    <source>
        <dbReference type="ARBA" id="ARBA00023015"/>
    </source>
</evidence>
<evidence type="ECO:0000256" key="3">
    <source>
        <dbReference type="ARBA" id="ARBA00023125"/>
    </source>
</evidence>
<dbReference type="GO" id="GO:0003677">
    <property type="term" value="F:DNA binding"/>
    <property type="evidence" value="ECO:0007669"/>
    <property type="project" value="UniProtKB-KW"/>
</dbReference>
<feature type="domain" description="HTH lysR-type" evidence="5">
    <location>
        <begin position="1"/>
        <end position="58"/>
    </location>
</feature>
<dbReference type="SUPFAM" id="SSF53850">
    <property type="entry name" value="Periplasmic binding protein-like II"/>
    <property type="match status" value="1"/>
</dbReference>
<proteinExistence type="inferred from homology"/>
<dbReference type="RefSeq" id="WP_073992867.1">
    <property type="nucleotide sequence ID" value="NZ_FQYT01000005.1"/>
</dbReference>
<dbReference type="OrthoDB" id="1652954at2"/>
<dbReference type="InterPro" id="IPR000847">
    <property type="entry name" value="LysR_HTH_N"/>
</dbReference>
<sequence length="294" mass="32961">MTTHQIKYFISAAKHLSFTKCAQEHYTSQPNISRQISLLEKELGFNLFNHNKKNLQLTPSGAIMLTHLIESIENIEKGVATAVNASQGKTGNLIIGCLDPFNMELFVPDYIVPFQQKFPGISLSLITGSFQELRQGLKDGKMDVIFTLDFEMKNIQNVISHKISDVLPLILMSTSHPLAAKSDLRMEDFRDETFIVPSVTDSPGRLEDVNRFLSNFGFSCSKVIYSPNIASQLIYVRSGLGVALVDTGITRMELSYYKYFLPAPQPETITAIAAWRNDNLNPGVNLFTQQFSQK</sequence>
<organism evidence="6 7">
    <name type="scientific">Parasporobacterium paucivorans DSM 15970</name>
    <dbReference type="NCBI Taxonomy" id="1122934"/>
    <lineage>
        <taxon>Bacteria</taxon>
        <taxon>Bacillati</taxon>
        <taxon>Bacillota</taxon>
        <taxon>Clostridia</taxon>
        <taxon>Lachnospirales</taxon>
        <taxon>Lachnospiraceae</taxon>
        <taxon>Parasporobacterium</taxon>
    </lineage>
</organism>
<dbReference type="InterPro" id="IPR036390">
    <property type="entry name" value="WH_DNA-bd_sf"/>
</dbReference>
<dbReference type="InterPro" id="IPR005119">
    <property type="entry name" value="LysR_subst-bd"/>
</dbReference>
<keyword evidence="3 6" id="KW-0238">DNA-binding</keyword>
<evidence type="ECO:0000313" key="6">
    <source>
        <dbReference type="EMBL" id="SHI64480.1"/>
    </source>
</evidence>
<name>A0A1M6CU48_9FIRM</name>
<dbReference type="PANTHER" id="PTHR30346:SF0">
    <property type="entry name" value="HCA OPERON TRANSCRIPTIONAL ACTIVATOR HCAR"/>
    <property type="match status" value="1"/>
</dbReference>
<dbReference type="Pfam" id="PF03466">
    <property type="entry name" value="LysR_substrate"/>
    <property type="match status" value="1"/>
</dbReference>
<dbReference type="GO" id="GO:0003700">
    <property type="term" value="F:DNA-binding transcription factor activity"/>
    <property type="evidence" value="ECO:0007669"/>
    <property type="project" value="InterPro"/>
</dbReference>
<keyword evidence="7" id="KW-1185">Reference proteome</keyword>
<accession>A0A1M6CU48</accession>
<dbReference type="Gene3D" id="3.40.190.10">
    <property type="entry name" value="Periplasmic binding protein-like II"/>
    <property type="match status" value="2"/>
</dbReference>
<dbReference type="SUPFAM" id="SSF46785">
    <property type="entry name" value="Winged helix' DNA-binding domain"/>
    <property type="match status" value="1"/>
</dbReference>
<dbReference type="STRING" id="1122934.SAMN02745691_00589"/>
<evidence type="ECO:0000256" key="4">
    <source>
        <dbReference type="ARBA" id="ARBA00023163"/>
    </source>
</evidence>
<evidence type="ECO:0000259" key="5">
    <source>
        <dbReference type="PROSITE" id="PS50931"/>
    </source>
</evidence>
<gene>
    <name evidence="6" type="ORF">SAMN02745691_00589</name>
</gene>
<keyword evidence="2" id="KW-0805">Transcription regulation</keyword>
<dbReference type="AlphaFoldDB" id="A0A1M6CU48"/>
<protein>
    <submittedName>
        <fullName evidence="6">DNA-binding transcriptional regulator, LysR family</fullName>
    </submittedName>
</protein>
<comment type="similarity">
    <text evidence="1">Belongs to the LysR transcriptional regulatory family.</text>
</comment>
<dbReference type="PANTHER" id="PTHR30346">
    <property type="entry name" value="TRANSCRIPTIONAL DUAL REGULATOR HCAR-RELATED"/>
    <property type="match status" value="1"/>
</dbReference>
<dbReference type="EMBL" id="FQYT01000005">
    <property type="protein sequence ID" value="SHI64480.1"/>
    <property type="molecule type" value="Genomic_DNA"/>
</dbReference>